<accession>A0A438H025</accession>
<evidence type="ECO:0000313" key="2">
    <source>
        <dbReference type="EMBL" id="RVW77845.1"/>
    </source>
</evidence>
<feature type="region of interest" description="Disordered" evidence="1">
    <location>
        <begin position="77"/>
        <end position="99"/>
    </location>
</feature>
<dbReference type="Proteomes" id="UP000288805">
    <property type="component" value="Unassembled WGS sequence"/>
</dbReference>
<reference evidence="2 3" key="1">
    <citation type="journal article" date="2018" name="PLoS Genet.">
        <title>Population sequencing reveals clonal diversity and ancestral inbreeding in the grapevine cultivar Chardonnay.</title>
        <authorList>
            <person name="Roach M.J."/>
            <person name="Johnson D.L."/>
            <person name="Bohlmann J."/>
            <person name="van Vuuren H.J."/>
            <person name="Jones S.J."/>
            <person name="Pretorius I.S."/>
            <person name="Schmidt S.A."/>
            <person name="Borneman A.R."/>
        </authorList>
    </citation>
    <scope>NUCLEOTIDE SEQUENCE [LARGE SCALE GENOMIC DNA]</scope>
    <source>
        <strain evidence="3">cv. Chardonnay</strain>
        <tissue evidence="2">Leaf</tissue>
    </source>
</reference>
<gene>
    <name evidence="2" type="ORF">CK203_054442</name>
</gene>
<evidence type="ECO:0000256" key="1">
    <source>
        <dbReference type="SAM" id="MobiDB-lite"/>
    </source>
</evidence>
<comment type="caution">
    <text evidence="2">The sequence shown here is derived from an EMBL/GenBank/DDBJ whole genome shotgun (WGS) entry which is preliminary data.</text>
</comment>
<evidence type="ECO:0000313" key="3">
    <source>
        <dbReference type="Proteomes" id="UP000288805"/>
    </source>
</evidence>
<protein>
    <submittedName>
        <fullName evidence="2">Uncharacterized protein</fullName>
    </submittedName>
</protein>
<sequence>MDAILQIFKRNIYSSMPFFESLAKKLPTMMKDLFRQENKYSMLKVNVRVATQHILVTNRQTRNDHVESYKPLNQLRQANKGWDGQQQPSQASLTPLSIS</sequence>
<proteinExistence type="predicted"/>
<dbReference type="EMBL" id="QGNW01000306">
    <property type="protein sequence ID" value="RVW77845.1"/>
    <property type="molecule type" value="Genomic_DNA"/>
</dbReference>
<dbReference type="AlphaFoldDB" id="A0A438H025"/>
<name>A0A438H025_VITVI</name>
<organism evidence="2 3">
    <name type="scientific">Vitis vinifera</name>
    <name type="common">Grape</name>
    <dbReference type="NCBI Taxonomy" id="29760"/>
    <lineage>
        <taxon>Eukaryota</taxon>
        <taxon>Viridiplantae</taxon>
        <taxon>Streptophyta</taxon>
        <taxon>Embryophyta</taxon>
        <taxon>Tracheophyta</taxon>
        <taxon>Spermatophyta</taxon>
        <taxon>Magnoliopsida</taxon>
        <taxon>eudicotyledons</taxon>
        <taxon>Gunneridae</taxon>
        <taxon>Pentapetalae</taxon>
        <taxon>rosids</taxon>
        <taxon>Vitales</taxon>
        <taxon>Vitaceae</taxon>
        <taxon>Viteae</taxon>
        <taxon>Vitis</taxon>
    </lineage>
</organism>
<feature type="compositionally biased region" description="Polar residues" evidence="1">
    <location>
        <begin position="84"/>
        <end position="99"/>
    </location>
</feature>